<dbReference type="InterPro" id="IPR012312">
    <property type="entry name" value="Hemerythrin-like"/>
</dbReference>
<dbReference type="PANTHER" id="PTHR35585:SF3">
    <property type="entry name" value="HEMERYTHRIN-LIKE DOMAIN-CONTAINING PROTEIN"/>
    <property type="match status" value="1"/>
</dbReference>
<name>A0A1F8A3B2_9EURO</name>
<proteinExistence type="predicted"/>
<dbReference type="EMBL" id="LYCR01000037">
    <property type="protein sequence ID" value="OGM45909.1"/>
    <property type="molecule type" value="Genomic_DNA"/>
</dbReference>
<evidence type="ECO:0000256" key="3">
    <source>
        <dbReference type="PROSITE-ProRule" id="PRU00103"/>
    </source>
</evidence>
<organism evidence="5 6">
    <name type="scientific">Aspergillus bombycis</name>
    <dbReference type="NCBI Taxonomy" id="109264"/>
    <lineage>
        <taxon>Eukaryota</taxon>
        <taxon>Fungi</taxon>
        <taxon>Dikarya</taxon>
        <taxon>Ascomycota</taxon>
        <taxon>Pezizomycotina</taxon>
        <taxon>Eurotiomycetes</taxon>
        <taxon>Eurotiomycetidae</taxon>
        <taxon>Eurotiales</taxon>
        <taxon>Aspergillaceae</taxon>
        <taxon>Aspergillus</taxon>
    </lineage>
</organism>
<dbReference type="OrthoDB" id="9983919at2759"/>
<evidence type="ECO:0000256" key="2">
    <source>
        <dbReference type="ARBA" id="ARBA00023242"/>
    </source>
</evidence>
<dbReference type="AlphaFoldDB" id="A0A1F8A3B2"/>
<dbReference type="RefSeq" id="XP_022389626.1">
    <property type="nucleotide sequence ID" value="XM_022533202.1"/>
</dbReference>
<dbReference type="InterPro" id="IPR021133">
    <property type="entry name" value="HEAT_type_2"/>
</dbReference>
<dbReference type="PANTHER" id="PTHR35585">
    <property type="entry name" value="HHE DOMAIN PROTEIN (AFU_ORTHOLOGUE AFUA_4G00730)"/>
    <property type="match status" value="1"/>
</dbReference>
<dbReference type="Pfam" id="PF01814">
    <property type="entry name" value="Hemerythrin"/>
    <property type="match status" value="1"/>
</dbReference>
<dbReference type="GO" id="GO:0005634">
    <property type="term" value="C:nucleus"/>
    <property type="evidence" value="ECO:0007669"/>
    <property type="project" value="UniProtKB-SubCell"/>
</dbReference>
<accession>A0A1F8A3B2</accession>
<comment type="subcellular location">
    <subcellularLocation>
        <location evidence="1">Nucleus</location>
    </subcellularLocation>
</comment>
<reference evidence="5 6" key="1">
    <citation type="journal article" date="2016" name="Genome Biol. Evol.">
        <title>Draft genome sequence of an aflatoxigenic Aspergillus species, A. bombycis.</title>
        <authorList>
            <person name="Moore G.G."/>
            <person name="Mack B.M."/>
            <person name="Beltz S.B."/>
            <person name="Gilbert M.K."/>
        </authorList>
    </citation>
    <scope>NUCLEOTIDE SEQUENCE [LARGE SCALE GENOMIC DNA]</scope>
    <source>
        <strain evidence="6">NRRL 26010</strain>
    </source>
</reference>
<sequence>MRCASDPITSIFSCSIFSDIQSLEQQSKMAPRVSDAIKEDHRELERYYDRIVQSTDQDEQTRYQNLFTWELARHSVGEELIVYPAMEKNVANGKALAEKDRREHQSVKEQLKKFQDLQASDADFIPTLKALMEDLASHIKEEEATDLPALEEALSSEESEKLSDSFGRTKMFVPSRSHPSAPSKPPYETAVGLLAAPIDHLADLFRKWPETSTMPNPSTE</sequence>
<keyword evidence="6" id="KW-1185">Reference proteome</keyword>
<evidence type="ECO:0000259" key="4">
    <source>
        <dbReference type="Pfam" id="PF01814"/>
    </source>
</evidence>
<dbReference type="GeneID" id="34449463"/>
<dbReference type="CDD" id="cd12108">
    <property type="entry name" value="Hr-like"/>
    <property type="match status" value="1"/>
</dbReference>
<keyword evidence="2" id="KW-0539">Nucleus</keyword>
<dbReference type="Gene3D" id="1.20.120.520">
    <property type="entry name" value="nmb1532 protein domain like"/>
    <property type="match status" value="1"/>
</dbReference>
<dbReference type="PROSITE" id="PS50077">
    <property type="entry name" value="HEAT_REPEAT"/>
    <property type="match status" value="1"/>
</dbReference>
<evidence type="ECO:0000313" key="5">
    <source>
        <dbReference type="EMBL" id="OGM45909.1"/>
    </source>
</evidence>
<gene>
    <name evidence="5" type="ORF">ABOM_006073</name>
</gene>
<evidence type="ECO:0000256" key="1">
    <source>
        <dbReference type="ARBA" id="ARBA00004123"/>
    </source>
</evidence>
<comment type="caution">
    <text evidence="5">The sequence shown here is derived from an EMBL/GenBank/DDBJ whole genome shotgun (WGS) entry which is preliminary data.</text>
</comment>
<evidence type="ECO:0000313" key="6">
    <source>
        <dbReference type="Proteomes" id="UP000179179"/>
    </source>
</evidence>
<protein>
    <submittedName>
        <fullName evidence="5">HHE domain protein</fullName>
    </submittedName>
</protein>
<dbReference type="Proteomes" id="UP000179179">
    <property type="component" value="Unassembled WGS sequence"/>
</dbReference>
<feature type="repeat" description="HEAT" evidence="3">
    <location>
        <begin position="124"/>
        <end position="162"/>
    </location>
</feature>
<feature type="domain" description="Hemerythrin-like" evidence="4">
    <location>
        <begin position="34"/>
        <end position="150"/>
    </location>
</feature>